<evidence type="ECO:0000313" key="2">
    <source>
        <dbReference type="EMBL" id="MBV2134037.1"/>
    </source>
</evidence>
<proteinExistence type="predicted"/>
<keyword evidence="3" id="KW-1185">Reference proteome</keyword>
<keyword evidence="1" id="KW-0732">Signal</keyword>
<evidence type="ECO:0000313" key="3">
    <source>
        <dbReference type="Proteomes" id="UP000813068"/>
    </source>
</evidence>
<dbReference type="RefSeq" id="WP_217682483.1">
    <property type="nucleotide sequence ID" value="NZ_JAHRGL010000049.1"/>
</dbReference>
<feature type="signal peptide" evidence="1">
    <location>
        <begin position="1"/>
        <end position="25"/>
    </location>
</feature>
<dbReference type="EMBL" id="JAHRGL010000049">
    <property type="protein sequence ID" value="MBV2134037.1"/>
    <property type="molecule type" value="Genomic_DNA"/>
</dbReference>
<reference evidence="2 3" key="1">
    <citation type="submission" date="2021-06" db="EMBL/GenBank/DDBJ databases">
        <title>Differences between aerobic and microaerobic xylene degrading microbial communities.</title>
        <authorList>
            <person name="Banerjee S."/>
            <person name="Tancsics A."/>
        </authorList>
    </citation>
    <scope>NUCLEOTIDE SEQUENCE [LARGE SCALE GENOMIC DNA]</scope>
    <source>
        <strain evidence="2 3">MAP12</strain>
    </source>
</reference>
<protein>
    <submittedName>
        <fullName evidence="2">Uncharacterized protein</fullName>
    </submittedName>
</protein>
<name>A0ABS6MYZ8_9GAMM</name>
<gene>
    <name evidence="2" type="ORF">KRX52_14750</name>
</gene>
<evidence type="ECO:0000256" key="1">
    <source>
        <dbReference type="SAM" id="SignalP"/>
    </source>
</evidence>
<comment type="caution">
    <text evidence="2">The sequence shown here is derived from an EMBL/GenBank/DDBJ whole genome shotgun (WGS) entry which is preliminary data.</text>
</comment>
<organism evidence="2 3">
    <name type="scientific">Geopseudomonas aromaticivorans</name>
    <dbReference type="NCBI Taxonomy" id="2849492"/>
    <lineage>
        <taxon>Bacteria</taxon>
        <taxon>Pseudomonadati</taxon>
        <taxon>Pseudomonadota</taxon>
        <taxon>Gammaproteobacteria</taxon>
        <taxon>Pseudomonadales</taxon>
        <taxon>Pseudomonadaceae</taxon>
        <taxon>Geopseudomonas</taxon>
    </lineage>
</organism>
<dbReference type="Proteomes" id="UP000813068">
    <property type="component" value="Unassembled WGS sequence"/>
</dbReference>
<accession>A0ABS6MYZ8</accession>
<sequence>MLLRISLAIALLAGLALFIQAPAQASDRDGYYYGHDRRAELYQAPMRNERPRYYRPAPVYYAAPRYRHERYRDDRYRHEYRHHHHRHHRDYGYRDRRW</sequence>
<feature type="chain" id="PRO_5046229456" evidence="1">
    <location>
        <begin position="26"/>
        <end position="98"/>
    </location>
</feature>